<dbReference type="EMBL" id="MT143342">
    <property type="protein sequence ID" value="QJA95771.1"/>
    <property type="molecule type" value="Genomic_DNA"/>
</dbReference>
<accession>A0A6M3LS20</accession>
<keyword evidence="1" id="KW-0472">Membrane</keyword>
<gene>
    <name evidence="2" type="ORF">MM415B05184_0009</name>
</gene>
<evidence type="ECO:0000256" key="1">
    <source>
        <dbReference type="SAM" id="Phobius"/>
    </source>
</evidence>
<dbReference type="AlphaFoldDB" id="A0A6M3LS20"/>
<reference evidence="2" key="1">
    <citation type="submission" date="2020-03" db="EMBL/GenBank/DDBJ databases">
        <title>The deep terrestrial virosphere.</title>
        <authorList>
            <person name="Holmfeldt K."/>
            <person name="Nilsson E."/>
            <person name="Simone D."/>
            <person name="Lopez-Fernandez M."/>
            <person name="Wu X."/>
            <person name="de Brujin I."/>
            <person name="Lundin D."/>
            <person name="Andersson A."/>
            <person name="Bertilsson S."/>
            <person name="Dopson M."/>
        </authorList>
    </citation>
    <scope>NUCLEOTIDE SEQUENCE</scope>
    <source>
        <strain evidence="2">MM415B05184</strain>
    </source>
</reference>
<feature type="transmembrane region" description="Helical" evidence="1">
    <location>
        <begin position="6"/>
        <end position="28"/>
    </location>
</feature>
<protein>
    <submittedName>
        <fullName evidence="2">Uncharacterized protein</fullName>
    </submittedName>
</protein>
<sequence length="103" mass="11307">MPWTTAAKIVTVGSSLAAFLAVVGAIIVNILKGTFRTVEGCEKEKINCIQSHIVPLCLKIDKIRVKLDQMDQSRLEAGTILADKLEAISKHMGGVEQYMKDHK</sequence>
<organism evidence="2">
    <name type="scientific">viral metagenome</name>
    <dbReference type="NCBI Taxonomy" id="1070528"/>
    <lineage>
        <taxon>unclassified sequences</taxon>
        <taxon>metagenomes</taxon>
        <taxon>organismal metagenomes</taxon>
    </lineage>
</organism>
<proteinExistence type="predicted"/>
<name>A0A6M3LS20_9ZZZZ</name>
<keyword evidence="1" id="KW-0812">Transmembrane</keyword>
<evidence type="ECO:0000313" key="2">
    <source>
        <dbReference type="EMBL" id="QJA95771.1"/>
    </source>
</evidence>
<keyword evidence="1" id="KW-1133">Transmembrane helix</keyword>